<dbReference type="PROSITE" id="PS50011">
    <property type="entry name" value="PROTEIN_KINASE_DOM"/>
    <property type="match status" value="1"/>
</dbReference>
<dbReference type="SUPFAM" id="SSF56112">
    <property type="entry name" value="Protein kinase-like (PK-like)"/>
    <property type="match status" value="1"/>
</dbReference>
<dbReference type="EC" id="2.7.11.1" evidence="2"/>
<keyword evidence="3" id="KW-1185">Reference proteome</keyword>
<dbReference type="PANTHER" id="PTHR47907:SF5">
    <property type="entry name" value="AP2 ASSOCIATED KINASE 1"/>
    <property type="match status" value="1"/>
</dbReference>
<dbReference type="InterPro" id="IPR000719">
    <property type="entry name" value="Prot_kinase_dom"/>
</dbReference>
<comment type="caution">
    <text evidence="2">The sequence shown here is derived from an EMBL/GenBank/DDBJ whole genome shotgun (WGS) entry which is preliminary data.</text>
</comment>
<dbReference type="PANTHER" id="PTHR47907">
    <property type="entry name" value="PROTEIN KINASE DOMAIN-CONTAINING PROTEIN"/>
    <property type="match status" value="1"/>
</dbReference>
<protein>
    <submittedName>
        <fullName evidence="2">AAK</fullName>
        <ecNumber evidence="2">2.7.11.1</ecNumber>
    </submittedName>
</protein>
<dbReference type="GO" id="GO:0005524">
    <property type="term" value="F:ATP binding"/>
    <property type="evidence" value="ECO:0007669"/>
    <property type="project" value="InterPro"/>
</dbReference>
<organism evidence="2 3">
    <name type="scientific">Mytilus edulis</name>
    <name type="common">Blue mussel</name>
    <dbReference type="NCBI Taxonomy" id="6550"/>
    <lineage>
        <taxon>Eukaryota</taxon>
        <taxon>Metazoa</taxon>
        <taxon>Spiralia</taxon>
        <taxon>Lophotrochozoa</taxon>
        <taxon>Mollusca</taxon>
        <taxon>Bivalvia</taxon>
        <taxon>Autobranchia</taxon>
        <taxon>Pteriomorphia</taxon>
        <taxon>Mytilida</taxon>
        <taxon>Mytiloidea</taxon>
        <taxon>Mytilidae</taxon>
        <taxon>Mytilinae</taxon>
        <taxon>Mytilus</taxon>
    </lineage>
</organism>
<sequence length="166" mass="19222">MKKLFTKNDSSAQQYVGKVFTVGRFSVTVEDVIAEGGFAIVFLVKAQNGNQYALKRLFVNNEHDLSVCKREIHITRTLTGHKNIIRYVDSSINLTPNRVYEVMILMQYCRSNVIQLMNDRLTVGFTEKEVLRIFCDTCEAVARLHHCQTPIIHRDLKVKFSKFYML</sequence>
<feature type="domain" description="Protein kinase" evidence="1">
    <location>
        <begin position="27"/>
        <end position="166"/>
    </location>
</feature>
<reference evidence="2" key="1">
    <citation type="submission" date="2021-03" db="EMBL/GenBank/DDBJ databases">
        <authorList>
            <person name="Bekaert M."/>
        </authorList>
    </citation>
    <scope>NUCLEOTIDE SEQUENCE</scope>
</reference>
<dbReference type="Pfam" id="PF00069">
    <property type="entry name" value="Pkinase"/>
    <property type="match status" value="1"/>
</dbReference>
<name>A0A8S3TYZ8_MYTED</name>
<keyword evidence="2" id="KW-0808">Transferase</keyword>
<dbReference type="InterPro" id="IPR011009">
    <property type="entry name" value="Kinase-like_dom_sf"/>
</dbReference>
<accession>A0A8S3TYZ8</accession>
<gene>
    <name evidence="2" type="ORF">MEDL_51236</name>
</gene>
<dbReference type="EMBL" id="CAJPWZ010002493">
    <property type="protein sequence ID" value="CAG2238858.1"/>
    <property type="molecule type" value="Genomic_DNA"/>
</dbReference>
<evidence type="ECO:0000313" key="3">
    <source>
        <dbReference type="Proteomes" id="UP000683360"/>
    </source>
</evidence>
<dbReference type="GO" id="GO:0004674">
    <property type="term" value="F:protein serine/threonine kinase activity"/>
    <property type="evidence" value="ECO:0007669"/>
    <property type="project" value="UniProtKB-EC"/>
</dbReference>
<dbReference type="OrthoDB" id="2018507at2759"/>
<evidence type="ECO:0000259" key="1">
    <source>
        <dbReference type="PROSITE" id="PS50011"/>
    </source>
</evidence>
<dbReference type="Gene3D" id="1.10.510.10">
    <property type="entry name" value="Transferase(Phosphotransferase) domain 1"/>
    <property type="match status" value="1"/>
</dbReference>
<dbReference type="SMART" id="SM00220">
    <property type="entry name" value="S_TKc"/>
    <property type="match status" value="1"/>
</dbReference>
<dbReference type="InterPro" id="IPR051744">
    <property type="entry name" value="AP2_assoc_SerThr_kinase"/>
</dbReference>
<dbReference type="AlphaFoldDB" id="A0A8S3TYZ8"/>
<evidence type="ECO:0000313" key="2">
    <source>
        <dbReference type="EMBL" id="CAG2238858.1"/>
    </source>
</evidence>
<proteinExistence type="predicted"/>
<dbReference type="Proteomes" id="UP000683360">
    <property type="component" value="Unassembled WGS sequence"/>
</dbReference>